<comment type="caution">
    <text evidence="2">The sequence shown here is derived from an EMBL/GenBank/DDBJ whole genome shotgun (WGS) entry which is preliminary data.</text>
</comment>
<accession>A0A917AA47</accession>
<dbReference type="Proteomes" id="UP000606730">
    <property type="component" value="Unassembled WGS sequence"/>
</dbReference>
<sequence>MSRILAVLLASLGLSLLGPVQVKAEGAEVKTDIPENIEACLTTSLTELFGINRSDRASLFNHLLNNIDAELFGRYNYKRAWVDWGDNSEIKRLAIYEYFQLMASRRGEHEGDTTSFDARLADRPLVKGENIYHIVASVNFEGGSSTTIVVFSSGCKAFGFMYGGANLRSFVDANLIERLYKDGKRAPF</sequence>
<keyword evidence="1" id="KW-0732">Signal</keyword>
<feature type="chain" id="PRO_5037977196" description="DUF4019 domain-containing protein" evidence="1">
    <location>
        <begin position="25"/>
        <end position="188"/>
    </location>
</feature>
<proteinExistence type="predicted"/>
<dbReference type="EMBL" id="BMKN01000001">
    <property type="protein sequence ID" value="GGE37409.1"/>
    <property type="molecule type" value="Genomic_DNA"/>
</dbReference>
<dbReference type="AlphaFoldDB" id="A0A917AA47"/>
<protein>
    <recommendedName>
        <fullName evidence="4">DUF4019 domain-containing protein</fullName>
    </recommendedName>
</protein>
<evidence type="ECO:0000313" key="3">
    <source>
        <dbReference type="Proteomes" id="UP000606730"/>
    </source>
</evidence>
<evidence type="ECO:0000313" key="2">
    <source>
        <dbReference type="EMBL" id="GGE37409.1"/>
    </source>
</evidence>
<gene>
    <name evidence="2" type="ORF">GCM10011517_01430</name>
</gene>
<feature type="signal peptide" evidence="1">
    <location>
        <begin position="1"/>
        <end position="24"/>
    </location>
</feature>
<keyword evidence="3" id="KW-1185">Reference proteome</keyword>
<evidence type="ECO:0000256" key="1">
    <source>
        <dbReference type="SAM" id="SignalP"/>
    </source>
</evidence>
<name>A0A917AA47_9RHOB</name>
<reference evidence="2" key="2">
    <citation type="submission" date="2020-09" db="EMBL/GenBank/DDBJ databases">
        <authorList>
            <person name="Sun Q."/>
            <person name="Zhou Y."/>
        </authorList>
    </citation>
    <scope>NUCLEOTIDE SEQUENCE</scope>
    <source>
        <strain evidence="2">CGMCC 1.16012</strain>
    </source>
</reference>
<evidence type="ECO:0008006" key="4">
    <source>
        <dbReference type="Google" id="ProtNLM"/>
    </source>
</evidence>
<dbReference type="RefSeq" id="WP_095596901.1">
    <property type="nucleotide sequence ID" value="NZ_BMKN01000001.1"/>
</dbReference>
<reference evidence="2" key="1">
    <citation type="journal article" date="2014" name="Int. J. Syst. Evol. Microbiol.">
        <title>Complete genome sequence of Corynebacterium casei LMG S-19264T (=DSM 44701T), isolated from a smear-ripened cheese.</title>
        <authorList>
            <consortium name="US DOE Joint Genome Institute (JGI-PGF)"/>
            <person name="Walter F."/>
            <person name="Albersmeier A."/>
            <person name="Kalinowski J."/>
            <person name="Ruckert C."/>
        </authorList>
    </citation>
    <scope>NUCLEOTIDE SEQUENCE</scope>
    <source>
        <strain evidence="2">CGMCC 1.16012</strain>
    </source>
</reference>
<organism evidence="2 3">
    <name type="scientific">Actibacterium pelagium</name>
    <dbReference type="NCBI Taxonomy" id="2029103"/>
    <lineage>
        <taxon>Bacteria</taxon>
        <taxon>Pseudomonadati</taxon>
        <taxon>Pseudomonadota</taxon>
        <taxon>Alphaproteobacteria</taxon>
        <taxon>Rhodobacterales</taxon>
        <taxon>Roseobacteraceae</taxon>
        <taxon>Actibacterium</taxon>
    </lineage>
</organism>